<dbReference type="FunFam" id="3.40.50.300:FF:001341">
    <property type="entry name" value="NLR family pyrin domain containing 7"/>
    <property type="match status" value="1"/>
</dbReference>
<dbReference type="InterPro" id="IPR007111">
    <property type="entry name" value="NACHT_NTPase"/>
</dbReference>
<reference evidence="8" key="2">
    <citation type="journal article" date="2020" name="Gigascience">
        <title>An improved pig reference genome sequence to enable pig genetics and genomics research.</title>
        <authorList>
            <person name="Warr A."/>
            <person name="Affara N."/>
            <person name="Aken B."/>
            <person name="Beiki H."/>
            <person name="Bickhart D.M."/>
            <person name="Billis K."/>
            <person name="Chow W."/>
            <person name="Eory L."/>
            <person name="Finlayson H.A."/>
            <person name="Flicek P."/>
            <person name="Giron C.G."/>
            <person name="Griffin D.K."/>
            <person name="Hall R."/>
            <person name="Hannum G."/>
            <person name="Hourlier T."/>
            <person name="Howe K."/>
            <person name="Hume D.A."/>
            <person name="Izuogu O."/>
            <person name="Kim K."/>
            <person name="Koren S."/>
            <person name="Liu H."/>
            <person name="Manchanda N."/>
            <person name="Martin F.J."/>
            <person name="Nonneman D.J."/>
            <person name="O'Connor R.E."/>
            <person name="Phillippy A.M."/>
            <person name="Rohrer G.A."/>
            <person name="Rosen B.D."/>
            <person name="Rund L.A."/>
            <person name="Sargent C.A."/>
            <person name="Schook L.B."/>
            <person name="Schroeder S.G."/>
            <person name="Schwartz A.S."/>
            <person name="Skinner B.M."/>
            <person name="Talbot R."/>
            <person name="Tseng E."/>
            <person name="Tuggle C.K."/>
            <person name="Watson M."/>
            <person name="Smith T.P.L."/>
            <person name="Archibald A.L."/>
        </authorList>
    </citation>
    <scope>NUCLEOTIDE SEQUENCE [LARGE SCALE GENOMIC DNA]</scope>
    <source>
        <strain evidence="8">Duroc</strain>
    </source>
</reference>
<evidence type="ECO:0000256" key="6">
    <source>
        <dbReference type="SAM" id="MobiDB-lite"/>
    </source>
</evidence>
<dbReference type="eggNOG" id="ENOG502S92U">
    <property type="taxonomic scope" value="Eukaryota"/>
</dbReference>
<reference evidence="8" key="3">
    <citation type="submission" date="2025-08" db="UniProtKB">
        <authorList>
            <consortium name="Ensembl"/>
        </authorList>
    </citation>
    <scope>IDENTIFICATION</scope>
</reference>
<dbReference type="InterPro" id="IPR032675">
    <property type="entry name" value="LRR_dom_sf"/>
</dbReference>
<dbReference type="ExpressionAtlas" id="F1RMR8">
    <property type="expression patterns" value="baseline"/>
</dbReference>
<dbReference type="Gene3D" id="3.80.10.10">
    <property type="entry name" value="Ribonuclease Inhibitor"/>
    <property type="match status" value="1"/>
</dbReference>
<dbReference type="Ensembl" id="ENSSSCT00000003650.4">
    <property type="protein sequence ID" value="ENSSSCP00000003565.4"/>
    <property type="gene ID" value="ENSSSCG00000003286.4"/>
</dbReference>
<dbReference type="Proteomes" id="UP000008227">
    <property type="component" value="Chromosome 6"/>
</dbReference>
<dbReference type="InterPro" id="IPR027417">
    <property type="entry name" value="P-loop_NTPase"/>
</dbReference>
<dbReference type="InterPro" id="IPR003593">
    <property type="entry name" value="AAA+_ATPase"/>
</dbReference>
<gene>
    <name evidence="8" type="primary">NLRP7</name>
</gene>
<dbReference type="AlphaFoldDB" id="F1RMR8"/>
<dbReference type="PANTHER" id="PTHR45690:SF22">
    <property type="entry name" value="NACHT DOMAIN-CONTAINING PROTEIN"/>
    <property type="match status" value="1"/>
</dbReference>
<dbReference type="PRINTS" id="PR00364">
    <property type="entry name" value="DISEASERSIST"/>
</dbReference>
<keyword evidence="9" id="KW-1185">Reference proteome</keyword>
<dbReference type="InterPro" id="IPR001611">
    <property type="entry name" value="Leu-rich_rpt"/>
</dbReference>
<accession>F1RMR8</accession>
<dbReference type="GO" id="GO:0005524">
    <property type="term" value="F:ATP binding"/>
    <property type="evidence" value="ECO:0007669"/>
    <property type="project" value="UniProtKB-KW"/>
</dbReference>
<dbReference type="GO" id="GO:0050727">
    <property type="term" value="P:regulation of inflammatory response"/>
    <property type="evidence" value="ECO:0000318"/>
    <property type="project" value="GO_Central"/>
</dbReference>
<dbReference type="SMART" id="SM00368">
    <property type="entry name" value="LRR_RI"/>
    <property type="match status" value="8"/>
</dbReference>
<comment type="similarity">
    <text evidence="1">Belongs to the NLRP family.</text>
</comment>
<protein>
    <recommendedName>
        <fullName evidence="7">NACHT domain-containing protein</fullName>
    </recommendedName>
</protein>
<dbReference type="SMART" id="SM00382">
    <property type="entry name" value="AAA"/>
    <property type="match status" value="1"/>
</dbReference>
<keyword evidence="2" id="KW-0433">Leucine-rich repeat</keyword>
<dbReference type="GO" id="GO:0005737">
    <property type="term" value="C:cytoplasm"/>
    <property type="evidence" value="ECO:0000318"/>
    <property type="project" value="GO_Central"/>
</dbReference>
<evidence type="ECO:0000256" key="5">
    <source>
        <dbReference type="ARBA" id="ARBA00022840"/>
    </source>
</evidence>
<keyword evidence="3" id="KW-0677">Repeat</keyword>
<sequence>LLQLWHGSGTPYASERPKKKGKNNEIHTLGDLEGGKPGWRTETSSLCNHTFWPSDGGFHYNNIAHRSQKLITYLNPTIPTQPMPLTVVLHGPAGVGKTTVAKKLMLDWTQDGLAQAVHSAFYLSCKDLSHRGTCTFAELIAAAQPGAREAVPQLPARAQEILLVVDGFEELRVPSGALVRDLCGDWKQPKPVAVLLGSLLRRKMLPRATLVITTRPGALRELRLLAEQPLFVEIEGFLEPDKKAYFLEHFGEERQALRAFALMKGNAALFRLGSAPAVCRIVCTCLKAQMEGGEDPASTCQTTTSLFLRFLCSQFAPAPGACPHPRLQAALRAACLLAAEGAWTQTSVFDGDDLGRLGLTPSALCPFLDKQILQKNGDCGGCYSFVHLSVQQLLAAMVYVLETEEEEAAAGGEAGGCTWDIGDVQKLLSKEERRKNPDLTRVGSFLFGLLNEERARELETTFGCRVSGAVRRELLKCRSESDGNGPFSSMMDTKEMLHCLHESQEEQLVKDAMAHVPEIAVHLTSAFEMVEASFCLKHCQDLRKISLQVGKRIFLENDADAEVDRSQHDQHSLQVWADLCSVFSSNENLLFLDVRDSVLSRSSVRILCEQVTHATCHLQKVVIKNISPADAYRDFCLAFIGKKTLTHLVLEGNVHSDKMLLLLLCEILKHARCNLQYLRLGSCSDTTQRWADFSSALKINQSLKCLDLTASEFLDEGVKLLCATLRHPKCSLQKLSLEDCQLTEACCKELSSALIVNQRLTHLCLAKNNLGDHGVKLLCEGLSYPECQLQTLVLRHCSINRHGCKYISKLLQGDCSLTSLDVGFNPITTGLYFLCEALKKPNCKLKCLGLWGCSITPFSCQDLASALLSNQSLETLDLGQNILGQSGVTALLEALKQKHGPLKTLRLKADESTKIQRMAEAVREGNPQLTVEWNHTGTRRSLCCDFLS</sequence>
<dbReference type="Pfam" id="PF17776">
    <property type="entry name" value="NLRC4_HD2"/>
    <property type="match status" value="1"/>
</dbReference>
<proteinExistence type="inferred from homology"/>
<feature type="domain" description="NACHT" evidence="7">
    <location>
        <begin position="85"/>
        <end position="283"/>
    </location>
</feature>
<dbReference type="PROSITE" id="PS50837">
    <property type="entry name" value="NACHT"/>
    <property type="match status" value="1"/>
</dbReference>
<evidence type="ECO:0000256" key="3">
    <source>
        <dbReference type="ARBA" id="ARBA00022737"/>
    </source>
</evidence>
<dbReference type="InterPro" id="IPR041075">
    <property type="entry name" value="NOD1/2_WH"/>
</dbReference>
<feature type="region of interest" description="Disordered" evidence="6">
    <location>
        <begin position="1"/>
        <end position="34"/>
    </location>
</feature>
<dbReference type="PANTHER" id="PTHR45690">
    <property type="entry name" value="NACHT, LRR AND PYD DOMAINS-CONTAINING PROTEIN 12"/>
    <property type="match status" value="1"/>
</dbReference>
<evidence type="ECO:0000313" key="8">
    <source>
        <dbReference type="Ensembl" id="ENSSSCP00000003565.4"/>
    </source>
</evidence>
<feature type="compositionally biased region" description="Basic and acidic residues" evidence="6">
    <location>
        <begin position="22"/>
        <end position="34"/>
    </location>
</feature>
<reference evidence="8" key="4">
    <citation type="submission" date="2025-09" db="UniProtKB">
        <authorList>
            <consortium name="Ensembl"/>
        </authorList>
    </citation>
    <scope>IDENTIFICATION</scope>
</reference>
<evidence type="ECO:0000313" key="9">
    <source>
        <dbReference type="Proteomes" id="UP000008227"/>
    </source>
</evidence>
<dbReference type="Pfam" id="PF13516">
    <property type="entry name" value="LRR_6"/>
    <property type="match status" value="3"/>
</dbReference>
<keyword evidence="5" id="KW-0067">ATP-binding</keyword>
<dbReference type="Pfam" id="PF05729">
    <property type="entry name" value="NACHT"/>
    <property type="match status" value="1"/>
</dbReference>
<reference evidence="9" key="1">
    <citation type="submission" date="2009-11" db="EMBL/GenBank/DDBJ databases">
        <authorList>
            <consortium name="Porcine genome sequencing project"/>
        </authorList>
    </citation>
    <scope>NUCLEOTIDE SEQUENCE [LARGE SCALE GENOMIC DNA]</scope>
    <source>
        <strain evidence="9">Duroc</strain>
    </source>
</reference>
<organism evidence="8 9">
    <name type="scientific">Sus scrofa</name>
    <name type="common">Pig</name>
    <dbReference type="NCBI Taxonomy" id="9823"/>
    <lineage>
        <taxon>Eukaryota</taxon>
        <taxon>Metazoa</taxon>
        <taxon>Chordata</taxon>
        <taxon>Craniata</taxon>
        <taxon>Vertebrata</taxon>
        <taxon>Euteleostomi</taxon>
        <taxon>Mammalia</taxon>
        <taxon>Eutheria</taxon>
        <taxon>Laurasiatheria</taxon>
        <taxon>Artiodactyla</taxon>
        <taxon>Suina</taxon>
        <taxon>Suidae</taxon>
        <taxon>Sus</taxon>
    </lineage>
</organism>
<evidence type="ECO:0000256" key="2">
    <source>
        <dbReference type="ARBA" id="ARBA00022614"/>
    </source>
</evidence>
<evidence type="ECO:0000256" key="4">
    <source>
        <dbReference type="ARBA" id="ARBA00022741"/>
    </source>
</evidence>
<dbReference type="InterPro" id="IPR050637">
    <property type="entry name" value="NLRP_innate_immun_reg"/>
</dbReference>
<dbReference type="HOGENOM" id="CLU_002274_2_1_1"/>
<dbReference type="InterPro" id="IPR041267">
    <property type="entry name" value="NLRP_HD2"/>
</dbReference>
<dbReference type="Bgee" id="ENSSSCG00000003286">
    <property type="expression patterns" value="Expressed in oocyte and 4 other cell types or tissues"/>
</dbReference>
<dbReference type="SUPFAM" id="SSF52540">
    <property type="entry name" value="P-loop containing nucleoside triphosphate hydrolases"/>
    <property type="match status" value="1"/>
</dbReference>
<dbReference type="SUPFAM" id="SSF52047">
    <property type="entry name" value="RNI-like"/>
    <property type="match status" value="1"/>
</dbReference>
<keyword evidence="4" id="KW-0547">Nucleotide-binding</keyword>
<evidence type="ECO:0000259" key="7">
    <source>
        <dbReference type="PROSITE" id="PS50837"/>
    </source>
</evidence>
<name>F1RMR8_PIG</name>
<dbReference type="FunFam" id="3.80.10.10:FF:000862">
    <property type="entry name" value="NACHT, LRR and PYD domains-containing protein 14"/>
    <property type="match status" value="1"/>
</dbReference>
<dbReference type="PaxDb" id="9823-ENSSSCP00000003565"/>
<dbReference type="GeneTree" id="ENSGT00940000161714"/>
<dbReference type="Pfam" id="PF17779">
    <property type="entry name" value="WHD_NOD2"/>
    <property type="match status" value="1"/>
</dbReference>
<dbReference type="Gene3D" id="3.40.50.300">
    <property type="entry name" value="P-loop containing nucleotide triphosphate hydrolases"/>
    <property type="match status" value="1"/>
</dbReference>
<evidence type="ECO:0000256" key="1">
    <source>
        <dbReference type="ARBA" id="ARBA00008665"/>
    </source>
</evidence>